<proteinExistence type="predicted"/>
<accession>A0ABD0N087</accession>
<reference evidence="2 3" key="1">
    <citation type="submission" date="2024-05" db="EMBL/GenBank/DDBJ databases">
        <title>Genome sequencing and assembly of Indian major carp, Cirrhinus mrigala (Hamilton, 1822).</title>
        <authorList>
            <person name="Mohindra V."/>
            <person name="Chowdhury L.M."/>
            <person name="Lal K."/>
            <person name="Jena J.K."/>
        </authorList>
    </citation>
    <scope>NUCLEOTIDE SEQUENCE [LARGE SCALE GENOMIC DNA]</scope>
    <source>
        <strain evidence="2">CM1030</strain>
        <tissue evidence="2">Blood</tissue>
    </source>
</reference>
<name>A0ABD0N087_CIRMR</name>
<keyword evidence="3" id="KW-1185">Reference proteome</keyword>
<organism evidence="2 3">
    <name type="scientific">Cirrhinus mrigala</name>
    <name type="common">Mrigala</name>
    <dbReference type="NCBI Taxonomy" id="683832"/>
    <lineage>
        <taxon>Eukaryota</taxon>
        <taxon>Metazoa</taxon>
        <taxon>Chordata</taxon>
        <taxon>Craniata</taxon>
        <taxon>Vertebrata</taxon>
        <taxon>Euteleostomi</taxon>
        <taxon>Actinopterygii</taxon>
        <taxon>Neopterygii</taxon>
        <taxon>Teleostei</taxon>
        <taxon>Ostariophysi</taxon>
        <taxon>Cypriniformes</taxon>
        <taxon>Cyprinidae</taxon>
        <taxon>Labeoninae</taxon>
        <taxon>Labeonini</taxon>
        <taxon>Cirrhinus</taxon>
    </lineage>
</organism>
<evidence type="ECO:0000313" key="2">
    <source>
        <dbReference type="EMBL" id="KAL0155597.1"/>
    </source>
</evidence>
<dbReference type="Proteomes" id="UP001529510">
    <property type="component" value="Unassembled WGS sequence"/>
</dbReference>
<protein>
    <submittedName>
        <fullName evidence="2">Uncharacterized protein</fullName>
    </submittedName>
</protein>
<dbReference type="AlphaFoldDB" id="A0ABD0N087"/>
<evidence type="ECO:0000256" key="1">
    <source>
        <dbReference type="SAM" id="MobiDB-lite"/>
    </source>
</evidence>
<comment type="caution">
    <text evidence="2">The sequence shown here is derived from an EMBL/GenBank/DDBJ whole genome shotgun (WGS) entry which is preliminary data.</text>
</comment>
<evidence type="ECO:0000313" key="3">
    <source>
        <dbReference type="Proteomes" id="UP001529510"/>
    </source>
</evidence>
<gene>
    <name evidence="2" type="ORF">M9458_049860</name>
</gene>
<feature type="non-terminal residue" evidence="2">
    <location>
        <position position="144"/>
    </location>
</feature>
<feature type="region of interest" description="Disordered" evidence="1">
    <location>
        <begin position="83"/>
        <end position="102"/>
    </location>
</feature>
<sequence length="144" mass="14886">MSAYAAGIPVISSPEDIRLSTALPVMAITILSVWAAHCTPEASSVHESAPESLFLHKFVPEASPVHKFFPDVSPAHGFAPVSPEVAAPAAEPPEDAASIAEPQEVPALAAESSKGVAPIQELTASPVTAMEAIHEFAARSVTVK</sequence>
<dbReference type="EMBL" id="JAMKFB020000025">
    <property type="protein sequence ID" value="KAL0155597.1"/>
    <property type="molecule type" value="Genomic_DNA"/>
</dbReference>